<dbReference type="STRING" id="641691.SAMN05421636_11146"/>
<dbReference type="EMBL" id="FNAO01000011">
    <property type="protein sequence ID" value="SDF08751.1"/>
    <property type="molecule type" value="Genomic_DNA"/>
</dbReference>
<gene>
    <name evidence="1" type="ORF">SAMN05421636_11146</name>
</gene>
<keyword evidence="2" id="KW-1185">Reference proteome</keyword>
<evidence type="ECO:0000313" key="2">
    <source>
        <dbReference type="Proteomes" id="UP000199109"/>
    </source>
</evidence>
<reference evidence="1 2" key="1">
    <citation type="submission" date="2016-10" db="EMBL/GenBank/DDBJ databases">
        <authorList>
            <person name="de Groot N.N."/>
        </authorList>
    </citation>
    <scope>NUCLEOTIDE SEQUENCE [LARGE SCALE GENOMIC DNA]</scope>
    <source>
        <strain evidence="1 2">DSM 23421</strain>
    </source>
</reference>
<evidence type="ECO:0000313" key="1">
    <source>
        <dbReference type="EMBL" id="SDF08751.1"/>
    </source>
</evidence>
<dbReference type="AlphaFoldDB" id="A0A1G7I7Q3"/>
<name>A0A1G7I7Q3_9FLAO</name>
<organism evidence="1 2">
    <name type="scientific">Pricia antarctica</name>
    <dbReference type="NCBI Taxonomy" id="641691"/>
    <lineage>
        <taxon>Bacteria</taxon>
        <taxon>Pseudomonadati</taxon>
        <taxon>Bacteroidota</taxon>
        <taxon>Flavobacteriia</taxon>
        <taxon>Flavobacteriales</taxon>
        <taxon>Flavobacteriaceae</taxon>
        <taxon>Pricia</taxon>
    </lineage>
</organism>
<sequence>MGFVQNDPIEINIIIIDMDFLLIPVLSMLKNTISFNKIF</sequence>
<proteinExistence type="predicted"/>
<protein>
    <submittedName>
        <fullName evidence="1">Uncharacterized protein</fullName>
    </submittedName>
</protein>
<dbReference type="Proteomes" id="UP000199109">
    <property type="component" value="Unassembled WGS sequence"/>
</dbReference>
<accession>A0A1G7I7Q3</accession>